<organism evidence="1 2">
    <name type="scientific">Dictyobacter halimunensis</name>
    <dbReference type="NCBI Taxonomy" id="3026934"/>
    <lineage>
        <taxon>Bacteria</taxon>
        <taxon>Bacillati</taxon>
        <taxon>Chloroflexota</taxon>
        <taxon>Ktedonobacteria</taxon>
        <taxon>Ktedonobacterales</taxon>
        <taxon>Dictyobacteraceae</taxon>
        <taxon>Dictyobacter</taxon>
    </lineage>
</organism>
<name>A0ABQ6G3F8_9CHLR</name>
<dbReference type="EMBL" id="BSRI01000002">
    <property type="protein sequence ID" value="GLV60420.1"/>
    <property type="molecule type" value="Genomic_DNA"/>
</dbReference>
<proteinExistence type="predicted"/>
<evidence type="ECO:0000313" key="1">
    <source>
        <dbReference type="EMBL" id="GLV60420.1"/>
    </source>
</evidence>
<protein>
    <submittedName>
        <fullName evidence="1">Uncharacterized protein</fullName>
    </submittedName>
</protein>
<gene>
    <name evidence="1" type="ORF">KDH_72390</name>
</gene>
<comment type="caution">
    <text evidence="1">The sequence shown here is derived from an EMBL/GenBank/DDBJ whole genome shotgun (WGS) entry which is preliminary data.</text>
</comment>
<accession>A0ABQ6G3F8</accession>
<reference evidence="1 2" key="1">
    <citation type="submission" date="2023-02" db="EMBL/GenBank/DDBJ databases">
        <title>Dictyobacter halimunensis sp. nov., a new member of the class Ktedonobacteria from forest soil in a geothermal area.</title>
        <authorList>
            <person name="Rachmania M.K."/>
            <person name="Ningsih F."/>
            <person name="Sakai Y."/>
            <person name="Yabe S."/>
            <person name="Yokota A."/>
            <person name="Sjamsuridzal W."/>
        </authorList>
    </citation>
    <scope>NUCLEOTIDE SEQUENCE [LARGE SCALE GENOMIC DNA]</scope>
    <source>
        <strain evidence="1 2">S3.2.2.5</strain>
    </source>
</reference>
<sequence length="47" mass="5113">MFSDVFARGGEIGREGRTTGSVIMRGGEIGREGRTYGMGMIVKEEKC</sequence>
<keyword evidence="2" id="KW-1185">Reference proteome</keyword>
<evidence type="ECO:0000313" key="2">
    <source>
        <dbReference type="Proteomes" id="UP001344906"/>
    </source>
</evidence>
<dbReference type="Proteomes" id="UP001344906">
    <property type="component" value="Unassembled WGS sequence"/>
</dbReference>